<sequence>MEIQYYKMNGEFLFSFIKKSGLVSWMNGSKKINLSIDKLQDARLYKDYDIVVILKGEYHLQSQLDIYSINGNLLYEKSEPENYYFSYLTSDGKKTAVVCDGNEKTKDKYGRTTWKFAIHQQTGNLTRISLAY</sequence>
<protein>
    <submittedName>
        <fullName evidence="1">Uncharacterized protein</fullName>
    </submittedName>
</protein>
<gene>
    <name evidence="1" type="ORF">H9661_10525</name>
</gene>
<evidence type="ECO:0000313" key="2">
    <source>
        <dbReference type="Proteomes" id="UP000627781"/>
    </source>
</evidence>
<name>A0ABR8PUD6_9CLOT</name>
<keyword evidence="2" id="KW-1185">Reference proteome</keyword>
<dbReference type="Proteomes" id="UP000627781">
    <property type="component" value="Unassembled WGS sequence"/>
</dbReference>
<accession>A0ABR8PUD6</accession>
<organism evidence="1 2">
    <name type="scientific">Clostridium cibarium</name>
    <dbReference type="NCBI Taxonomy" id="2762247"/>
    <lineage>
        <taxon>Bacteria</taxon>
        <taxon>Bacillati</taxon>
        <taxon>Bacillota</taxon>
        <taxon>Clostridia</taxon>
        <taxon>Eubacteriales</taxon>
        <taxon>Clostridiaceae</taxon>
        <taxon>Clostridium</taxon>
    </lineage>
</organism>
<evidence type="ECO:0000313" key="1">
    <source>
        <dbReference type="EMBL" id="MBD7911793.1"/>
    </source>
</evidence>
<comment type="caution">
    <text evidence="1">The sequence shown here is derived from an EMBL/GenBank/DDBJ whole genome shotgun (WGS) entry which is preliminary data.</text>
</comment>
<dbReference type="EMBL" id="JACSRA010000015">
    <property type="protein sequence ID" value="MBD7911793.1"/>
    <property type="molecule type" value="Genomic_DNA"/>
</dbReference>
<proteinExistence type="predicted"/>
<reference evidence="1 2" key="1">
    <citation type="submission" date="2020-08" db="EMBL/GenBank/DDBJ databases">
        <title>A Genomic Blueprint of the Chicken Gut Microbiome.</title>
        <authorList>
            <person name="Gilroy R."/>
            <person name="Ravi A."/>
            <person name="Getino M."/>
            <person name="Pursley I."/>
            <person name="Horton D.L."/>
            <person name="Alikhan N.-F."/>
            <person name="Baker D."/>
            <person name="Gharbi K."/>
            <person name="Hall N."/>
            <person name="Watson M."/>
            <person name="Adriaenssens E.M."/>
            <person name="Foster-Nyarko E."/>
            <person name="Jarju S."/>
            <person name="Secka A."/>
            <person name="Antonio M."/>
            <person name="Oren A."/>
            <person name="Chaudhuri R."/>
            <person name="La Ragione R.M."/>
            <person name="Hildebrand F."/>
            <person name="Pallen M.J."/>
        </authorList>
    </citation>
    <scope>NUCLEOTIDE SEQUENCE [LARGE SCALE GENOMIC DNA]</scope>
    <source>
        <strain evidence="1 2">Sa3CVN1</strain>
    </source>
</reference>